<dbReference type="EMBL" id="JXNT01000006">
    <property type="protein sequence ID" value="ODM18130.1"/>
    <property type="molecule type" value="Genomic_DNA"/>
</dbReference>
<feature type="compositionally biased region" description="Low complexity" evidence="1">
    <location>
        <begin position="37"/>
        <end position="49"/>
    </location>
</feature>
<name>A0A1E3BAX5_ASPCR</name>
<comment type="caution">
    <text evidence="2">The sequence shown here is derived from an EMBL/GenBank/DDBJ whole genome shotgun (WGS) entry which is preliminary data.</text>
</comment>
<evidence type="ECO:0000256" key="1">
    <source>
        <dbReference type="SAM" id="MobiDB-lite"/>
    </source>
</evidence>
<sequence length="454" mass="52145">MNQSAFNGNYISQLEEVGAWEHDSQYAPTPGYFRSPYTTPSTFSPSPSSVNDNGLELASQSRPNTLRLLQLSEWEEGRVYDEYPPTCIHYLIEWRVTVNNRVVAKDTEEDLVLAPSAFWQLFLEEKLENVLQRKVAHKRRVRADDTAIVVSVNDRSQRDLTKRFDNTDIVWSAVEKQLLMWSGLFSRGKQLRLSICFNFIEDRRSPAAGRKGEKRGKSSVTKRMLDERDAQLDAEQQAPGQKPIWRSVYNLMRCASSTCQLGPYCWVDPMGKKHYQLKTHHLRRLVTHAEKGRILEGHKDVPDSVREELYMEEQQRLEKKNPKDEHIIENGAPYPPININVLPWQSSATGLNISAAQPAGVKCLSTLDIPGPRDETVKEYGEWQVSNVTDDTLKVAFRQVCNMMLENGLDLEQVYKDQNPEFFISKGIKMGIARRFVEDIPCWVENVKKVIPLF</sequence>
<reference evidence="2 3" key="1">
    <citation type="journal article" date="2016" name="BMC Genomics">
        <title>Comparative genomic and transcriptomic analyses of the Fuzhuan brick tea-fermentation fungus Aspergillus cristatus.</title>
        <authorList>
            <person name="Ge Y."/>
            <person name="Wang Y."/>
            <person name="Liu Y."/>
            <person name="Tan Y."/>
            <person name="Ren X."/>
            <person name="Zhang X."/>
            <person name="Hyde K.D."/>
            <person name="Liu Y."/>
            <person name="Liu Z."/>
        </authorList>
    </citation>
    <scope>NUCLEOTIDE SEQUENCE [LARGE SCALE GENOMIC DNA]</scope>
    <source>
        <strain evidence="2 3">GZAAS20.1005</strain>
    </source>
</reference>
<organism evidence="2 3">
    <name type="scientific">Aspergillus cristatus</name>
    <name type="common">Chinese Fuzhuan brick tea-fermentation fungus</name>
    <name type="synonym">Eurotium cristatum</name>
    <dbReference type="NCBI Taxonomy" id="573508"/>
    <lineage>
        <taxon>Eukaryota</taxon>
        <taxon>Fungi</taxon>
        <taxon>Dikarya</taxon>
        <taxon>Ascomycota</taxon>
        <taxon>Pezizomycotina</taxon>
        <taxon>Eurotiomycetes</taxon>
        <taxon>Eurotiomycetidae</taxon>
        <taxon>Eurotiales</taxon>
        <taxon>Aspergillaceae</taxon>
        <taxon>Aspergillus</taxon>
        <taxon>Aspergillus subgen. Aspergillus</taxon>
    </lineage>
</organism>
<dbReference type="OrthoDB" id="4364447at2759"/>
<evidence type="ECO:0000313" key="3">
    <source>
        <dbReference type="Proteomes" id="UP000094569"/>
    </source>
</evidence>
<dbReference type="STRING" id="573508.A0A1E3BAX5"/>
<keyword evidence="3" id="KW-1185">Reference proteome</keyword>
<dbReference type="VEuPathDB" id="FungiDB:SI65_06001"/>
<gene>
    <name evidence="2" type="ORF">SI65_06001</name>
</gene>
<dbReference type="Proteomes" id="UP000094569">
    <property type="component" value="Unassembled WGS sequence"/>
</dbReference>
<proteinExistence type="predicted"/>
<dbReference type="AlphaFoldDB" id="A0A1E3BAX5"/>
<protein>
    <submittedName>
        <fullName evidence="2">Uncharacterized protein</fullName>
    </submittedName>
</protein>
<feature type="region of interest" description="Disordered" evidence="1">
    <location>
        <begin position="37"/>
        <end position="57"/>
    </location>
</feature>
<accession>A0A1E3BAX5</accession>
<evidence type="ECO:0000313" key="2">
    <source>
        <dbReference type="EMBL" id="ODM18130.1"/>
    </source>
</evidence>